<gene>
    <name evidence="4" type="ORF">SAMN05661093_00425</name>
</gene>
<keyword evidence="1" id="KW-0378">Hydrolase</keyword>
<organism evidence="4 5">
    <name type="scientific">Kibdelosporangium aridum</name>
    <dbReference type="NCBI Taxonomy" id="2030"/>
    <lineage>
        <taxon>Bacteria</taxon>
        <taxon>Bacillati</taxon>
        <taxon>Actinomycetota</taxon>
        <taxon>Actinomycetes</taxon>
        <taxon>Pseudonocardiales</taxon>
        <taxon>Pseudonocardiaceae</taxon>
        <taxon>Kibdelosporangium</taxon>
    </lineage>
</organism>
<dbReference type="Pfam" id="PF00176">
    <property type="entry name" value="SNF2-rel_dom"/>
    <property type="match status" value="1"/>
</dbReference>
<keyword evidence="4" id="KW-0347">Helicase</keyword>
<evidence type="ECO:0000259" key="2">
    <source>
        <dbReference type="PROSITE" id="PS51192"/>
    </source>
</evidence>
<keyword evidence="5" id="KW-1185">Reference proteome</keyword>
<dbReference type="FunFam" id="3.40.50.300:FF:000533">
    <property type="entry name" value="Helicase, Snf2 family"/>
    <property type="match status" value="1"/>
</dbReference>
<dbReference type="InterPro" id="IPR027417">
    <property type="entry name" value="P-loop_NTPase"/>
</dbReference>
<dbReference type="PROSITE" id="PS51192">
    <property type="entry name" value="HELICASE_ATP_BIND_1"/>
    <property type="match status" value="1"/>
</dbReference>
<proteinExistence type="predicted"/>
<dbReference type="InterPro" id="IPR050496">
    <property type="entry name" value="SNF2_RAD54_helicase_repair"/>
</dbReference>
<dbReference type="EMBL" id="FWXV01000001">
    <property type="protein sequence ID" value="SMC53484.1"/>
    <property type="molecule type" value="Genomic_DNA"/>
</dbReference>
<dbReference type="Proteomes" id="UP000192674">
    <property type="component" value="Unassembled WGS sequence"/>
</dbReference>
<dbReference type="InterPro" id="IPR000330">
    <property type="entry name" value="SNF2_N"/>
</dbReference>
<dbReference type="GO" id="GO:0016787">
    <property type="term" value="F:hydrolase activity"/>
    <property type="evidence" value="ECO:0007669"/>
    <property type="project" value="UniProtKB-KW"/>
</dbReference>
<dbReference type="SMART" id="SM00487">
    <property type="entry name" value="DEXDc"/>
    <property type="match status" value="1"/>
</dbReference>
<feature type="domain" description="Helicase C-terminal" evidence="3">
    <location>
        <begin position="785"/>
        <end position="941"/>
    </location>
</feature>
<dbReference type="GO" id="GO:0015616">
    <property type="term" value="F:DNA translocase activity"/>
    <property type="evidence" value="ECO:0007669"/>
    <property type="project" value="TreeGrafter"/>
</dbReference>
<dbReference type="SMART" id="SM00490">
    <property type="entry name" value="HELICc"/>
    <property type="match status" value="1"/>
</dbReference>
<keyword evidence="4" id="KW-0067">ATP-binding</keyword>
<dbReference type="AlphaFoldDB" id="A0A1W1ZYL1"/>
<feature type="domain" description="Helicase ATP-binding" evidence="2">
    <location>
        <begin position="501"/>
        <end position="659"/>
    </location>
</feature>
<dbReference type="Pfam" id="PF00271">
    <property type="entry name" value="Helicase_C"/>
    <property type="match status" value="1"/>
</dbReference>
<dbReference type="Gene3D" id="3.40.50.300">
    <property type="entry name" value="P-loop containing nucleotide triphosphate hydrolases"/>
    <property type="match status" value="1"/>
</dbReference>
<dbReference type="InterPro" id="IPR022138">
    <property type="entry name" value="DUF3670"/>
</dbReference>
<dbReference type="PANTHER" id="PTHR45629:SF7">
    <property type="entry name" value="DNA EXCISION REPAIR PROTEIN ERCC-6-RELATED"/>
    <property type="match status" value="1"/>
</dbReference>
<dbReference type="InterPro" id="IPR049730">
    <property type="entry name" value="SNF2/RAD54-like_C"/>
</dbReference>
<dbReference type="CDD" id="cd18012">
    <property type="entry name" value="DEXQc_arch_SWI2_SNF2"/>
    <property type="match status" value="1"/>
</dbReference>
<dbReference type="PROSITE" id="PS51194">
    <property type="entry name" value="HELICASE_CTER"/>
    <property type="match status" value="1"/>
</dbReference>
<dbReference type="InterPro" id="IPR001650">
    <property type="entry name" value="Helicase_C-like"/>
</dbReference>
<dbReference type="GO" id="GO:0005524">
    <property type="term" value="F:ATP binding"/>
    <property type="evidence" value="ECO:0007669"/>
    <property type="project" value="InterPro"/>
</dbReference>
<evidence type="ECO:0000259" key="3">
    <source>
        <dbReference type="PROSITE" id="PS51194"/>
    </source>
</evidence>
<dbReference type="Pfam" id="PF12419">
    <property type="entry name" value="DUF3670"/>
    <property type="match status" value="1"/>
</dbReference>
<protein>
    <submittedName>
        <fullName evidence="4">Superfamily II DNA or RNA helicase, SNF2 family</fullName>
    </submittedName>
</protein>
<evidence type="ECO:0000313" key="4">
    <source>
        <dbReference type="EMBL" id="SMC53484.1"/>
    </source>
</evidence>
<reference evidence="4 5" key="1">
    <citation type="submission" date="2017-04" db="EMBL/GenBank/DDBJ databases">
        <authorList>
            <person name="Afonso C.L."/>
            <person name="Miller P.J."/>
            <person name="Scott M.A."/>
            <person name="Spackman E."/>
            <person name="Goraichik I."/>
            <person name="Dimitrov K.M."/>
            <person name="Suarez D.L."/>
            <person name="Swayne D.E."/>
        </authorList>
    </citation>
    <scope>NUCLEOTIDE SEQUENCE [LARGE SCALE GENOMIC DNA]</scope>
    <source>
        <strain evidence="4 5">DSM 43828</strain>
    </source>
</reference>
<keyword evidence="4" id="KW-0547">Nucleotide-binding</keyword>
<name>A0A1W1ZYL1_KIBAR</name>
<dbReference type="InterPro" id="IPR038718">
    <property type="entry name" value="SNF2-like_sf"/>
</dbReference>
<dbReference type="PANTHER" id="PTHR45629">
    <property type="entry name" value="SNF2/RAD54 FAMILY MEMBER"/>
    <property type="match status" value="1"/>
</dbReference>
<sequence>MPVSAVRPGKKPKKHPFGASAETLRKIFDLGSEFSFTTLLPSSSIGPVAAPELVRPAAETNKKVKLAPWTVNALALTPDEALQVLPDPPEIPSGSWRWMAAVARFAVSLVDRGQVLPGLVDGHARWIPQLIGEDEDHTRALDRAMPGVVRAEMAALPGYLVPVMVTAFADATARGRVDEIPPGQNPTAVERWMRALTTPDARVDGDLGELGQKLRDWHRSAAPPVGPLRTCFRLALPDEDSDDWRVEFLLQATADPSLTATAKDVWHGTGAANLLARHAKHPEEVLLAGLGRASRVYPELDAALRVSTPAELRTDPQGAYRFLRQSANALSLAGFGIQLPSALQRGPELGLKLKASSSAKGQSAVVSGGLGLNEILNYQWKLAVGEDELTEEEIAELAKAKAPLVRLRGKWVELDNARLRRALTFLEQSGEGEMTAGDLLQADSALAEQGVDVPVTDVVADGWLGDVLAGHIEDQLAPVSTPDNFTATLRPYQERGLAWLSFLSRRGLGGCLADDMGLGKTVQLLALIAAEGSRPNLLVCPMSVVGNWQREAARFTPDLRVHVHHGSGRVSGAELAAKVAESDLVITTYGVVSREHEELAGLGWHRVVLDEAQNIKNSGSKQARAVRALPAAHRIALTGTPVENRLAELWSVMEFANPGLLGPASTFRTKFAVPIERDKSETVTAALRRRTQPFILRRVKTDKEIISDLPEKIEMTEVCQLTAEQGSLYQAVVADMMERIENSEGMERRGLVLSTLSRLKQVCNHPAHLLKDGSRMPGRSGKLARLEEILDEALSEGDKVLCFTQFAEFGEMLRAHLTAKFEQPVLFLHGGVTKSQRDAMVERFQSDAGPPIFVLSLKAGGVGLNLTAASHVVHVDRWWNPAVEDQATDRAFRIGQRRNVQVRKFLCAGTVEDRVDAMIRSKKALAEMVVGTGEDWLTELSTNALRELFELAPDAVGEAA</sequence>
<dbReference type="InterPro" id="IPR014001">
    <property type="entry name" value="Helicase_ATP-bd"/>
</dbReference>
<dbReference type="SUPFAM" id="SSF52540">
    <property type="entry name" value="P-loop containing nucleoside triphosphate hydrolases"/>
    <property type="match status" value="2"/>
</dbReference>
<evidence type="ECO:0000313" key="5">
    <source>
        <dbReference type="Proteomes" id="UP000192674"/>
    </source>
</evidence>
<dbReference type="GO" id="GO:0004386">
    <property type="term" value="F:helicase activity"/>
    <property type="evidence" value="ECO:0007669"/>
    <property type="project" value="UniProtKB-KW"/>
</dbReference>
<dbReference type="CDD" id="cd18793">
    <property type="entry name" value="SF2_C_SNF"/>
    <property type="match status" value="1"/>
</dbReference>
<accession>A0A1W1ZYL1</accession>
<dbReference type="Gene3D" id="3.40.50.10810">
    <property type="entry name" value="Tandem AAA-ATPase domain"/>
    <property type="match status" value="1"/>
</dbReference>
<evidence type="ECO:0000256" key="1">
    <source>
        <dbReference type="ARBA" id="ARBA00022801"/>
    </source>
</evidence>